<evidence type="ECO:0000256" key="5">
    <source>
        <dbReference type="ARBA" id="ARBA00022840"/>
    </source>
</evidence>
<evidence type="ECO:0000313" key="12">
    <source>
        <dbReference type="Proteomes" id="UP000294739"/>
    </source>
</evidence>
<feature type="binding site" evidence="9">
    <location>
        <position position="141"/>
    </location>
    <ligand>
        <name>substrate</name>
    </ligand>
</feature>
<dbReference type="InterPro" id="IPR011611">
    <property type="entry name" value="PfkB_dom"/>
</dbReference>
<comment type="cofactor">
    <cofactor evidence="9">
        <name>Mg(2+)</name>
        <dbReference type="ChEBI" id="CHEBI:18420"/>
    </cofactor>
    <text evidence="9">Requires a divalent cation, most likely magnesium in vivo, as an electrophilic catalyst to aid phosphoryl group transfer. It is the chelate of the metal and the nucleotide that is the actual substrate.</text>
</comment>
<dbReference type="AlphaFoldDB" id="A0A4R5DV46"/>
<keyword evidence="7 9" id="KW-0630">Potassium</keyword>
<evidence type="ECO:0000256" key="6">
    <source>
        <dbReference type="ARBA" id="ARBA00022842"/>
    </source>
</evidence>
<keyword evidence="12" id="KW-1185">Reference proteome</keyword>
<reference evidence="11 12" key="1">
    <citation type="submission" date="2019-03" db="EMBL/GenBank/DDBJ databases">
        <title>Draft genome sequences of novel Actinobacteria.</title>
        <authorList>
            <person name="Sahin N."/>
            <person name="Ay H."/>
            <person name="Saygin H."/>
        </authorList>
    </citation>
    <scope>NUCLEOTIDE SEQUENCE [LARGE SCALE GENOMIC DNA]</scope>
    <source>
        <strain evidence="11 12">5K138</strain>
    </source>
</reference>
<feature type="binding site" evidence="9">
    <location>
        <begin position="41"/>
        <end position="45"/>
    </location>
    <ligand>
        <name>substrate</name>
    </ligand>
</feature>
<keyword evidence="9" id="KW-0963">Cytoplasm</keyword>
<dbReference type="InterPro" id="IPR011877">
    <property type="entry name" value="Ribokinase"/>
</dbReference>
<feature type="active site" description="Proton acceptor" evidence="9">
    <location>
        <position position="253"/>
    </location>
</feature>
<comment type="caution">
    <text evidence="9">Lacks conserved residue(s) required for the propagation of feature annotation.</text>
</comment>
<dbReference type="GO" id="GO:0019303">
    <property type="term" value="P:D-ribose catabolic process"/>
    <property type="evidence" value="ECO:0007669"/>
    <property type="project" value="UniProtKB-UniRule"/>
</dbReference>
<dbReference type="FunCoup" id="A0A4R5DV46">
    <property type="interactions" value="351"/>
</dbReference>
<dbReference type="CDD" id="cd01174">
    <property type="entry name" value="ribokinase"/>
    <property type="match status" value="1"/>
</dbReference>
<sequence length="312" mass="31900">MTRTRIAVVGSANIDLVVAVDRLPEAGETVLGADVVYRSGGKGANQAVAALRYGAETSLYAAIGRDTFGTQLANALADEGLDVYLRRDDDRPSGVALVVVDGAGANTITVSAGANDTLSSDGLADLGAALPETDALLLQLEIPLETALDAARRAVAHGVTVTLNASPLPSEITEALWELVALTDVLIVNETEARTLRAGGWDWAQRARSLLDRGPDVAVITLGAEGAVAAKRDQVVTQRGIPVDAVDTTGAGDTFCGVFAAEFSRGGDLRRAMAHACAAGAIATTRVGAREGMPSRTAVAAVLTSPGAPHAP</sequence>
<keyword evidence="3 9" id="KW-0547">Nucleotide-binding</keyword>
<organism evidence="11 12">
    <name type="scientific">Jiangella asiatica</name>
    <dbReference type="NCBI Taxonomy" id="2530372"/>
    <lineage>
        <taxon>Bacteria</taxon>
        <taxon>Bacillati</taxon>
        <taxon>Actinomycetota</taxon>
        <taxon>Actinomycetes</taxon>
        <taxon>Jiangellales</taxon>
        <taxon>Jiangellaceae</taxon>
        <taxon>Jiangella</taxon>
    </lineage>
</organism>
<evidence type="ECO:0000256" key="2">
    <source>
        <dbReference type="ARBA" id="ARBA00022723"/>
    </source>
</evidence>
<name>A0A4R5DV46_9ACTN</name>
<feature type="binding site" evidence="9">
    <location>
        <position position="288"/>
    </location>
    <ligand>
        <name>K(+)</name>
        <dbReference type="ChEBI" id="CHEBI:29103"/>
    </ligand>
</feature>
<feature type="binding site" evidence="9">
    <location>
        <begin position="13"/>
        <end position="15"/>
    </location>
    <ligand>
        <name>substrate</name>
    </ligand>
</feature>
<dbReference type="GO" id="GO:0005829">
    <property type="term" value="C:cytosol"/>
    <property type="evidence" value="ECO:0007669"/>
    <property type="project" value="TreeGrafter"/>
</dbReference>
<dbReference type="Gene3D" id="3.40.1190.20">
    <property type="match status" value="1"/>
</dbReference>
<dbReference type="InterPro" id="IPR029056">
    <property type="entry name" value="Ribokinase-like"/>
</dbReference>
<feature type="binding site" evidence="9">
    <location>
        <position position="283"/>
    </location>
    <ligand>
        <name>K(+)</name>
        <dbReference type="ChEBI" id="CHEBI:29103"/>
    </ligand>
</feature>
<feature type="binding site" evidence="9">
    <location>
        <position position="249"/>
    </location>
    <ligand>
        <name>K(+)</name>
        <dbReference type="ChEBI" id="CHEBI:29103"/>
    </ligand>
</feature>
<comment type="similarity">
    <text evidence="9">Belongs to the carbohydrate kinase PfkB family. Ribokinase subfamily.</text>
</comment>
<feature type="binding site" evidence="9">
    <location>
        <position position="189"/>
    </location>
    <ligand>
        <name>ATP</name>
        <dbReference type="ChEBI" id="CHEBI:30616"/>
    </ligand>
</feature>
<evidence type="ECO:0000259" key="10">
    <source>
        <dbReference type="Pfam" id="PF00294"/>
    </source>
</evidence>
<protein>
    <recommendedName>
        <fullName evidence="9">Ribokinase</fullName>
        <shortName evidence="9">RK</shortName>
        <ecNumber evidence="9">2.7.1.15</ecNumber>
    </recommendedName>
</protein>
<evidence type="ECO:0000256" key="7">
    <source>
        <dbReference type="ARBA" id="ARBA00022958"/>
    </source>
</evidence>
<evidence type="ECO:0000256" key="4">
    <source>
        <dbReference type="ARBA" id="ARBA00022777"/>
    </source>
</evidence>
<dbReference type="HAMAP" id="MF_01987">
    <property type="entry name" value="Ribokinase"/>
    <property type="match status" value="1"/>
</dbReference>
<feature type="binding site" evidence="9">
    <location>
        <begin position="252"/>
        <end position="253"/>
    </location>
    <ligand>
        <name>ATP</name>
        <dbReference type="ChEBI" id="CHEBI:30616"/>
    </ligand>
</feature>
<evidence type="ECO:0000256" key="1">
    <source>
        <dbReference type="ARBA" id="ARBA00022679"/>
    </source>
</evidence>
<proteinExistence type="inferred from homology"/>
<accession>A0A4R5DV46</accession>
<dbReference type="EMBL" id="SMKZ01000002">
    <property type="protein sequence ID" value="TDE15105.1"/>
    <property type="molecule type" value="Genomic_DNA"/>
</dbReference>
<gene>
    <name evidence="9" type="primary">rbsK</name>
    <name evidence="11" type="ORF">E1269_03095</name>
</gene>
<dbReference type="EC" id="2.7.1.15" evidence="9"/>
<dbReference type="PRINTS" id="PR00990">
    <property type="entry name" value="RIBOKINASE"/>
</dbReference>
<comment type="catalytic activity">
    <reaction evidence="9">
        <text>D-ribose + ATP = D-ribose 5-phosphate + ADP + H(+)</text>
        <dbReference type="Rhea" id="RHEA:13697"/>
        <dbReference type="ChEBI" id="CHEBI:15378"/>
        <dbReference type="ChEBI" id="CHEBI:30616"/>
        <dbReference type="ChEBI" id="CHEBI:47013"/>
        <dbReference type="ChEBI" id="CHEBI:78346"/>
        <dbReference type="ChEBI" id="CHEBI:456216"/>
        <dbReference type="EC" id="2.7.1.15"/>
    </reaction>
</comment>
<dbReference type="PANTHER" id="PTHR10584:SF166">
    <property type="entry name" value="RIBOKINASE"/>
    <property type="match status" value="1"/>
</dbReference>
<keyword evidence="1 9" id="KW-0808">Transferase</keyword>
<comment type="subunit">
    <text evidence="9">Homodimer.</text>
</comment>
<comment type="function">
    <text evidence="9">Catalyzes the phosphorylation of ribose at O-5 in a reaction requiring ATP and magnesium. The resulting D-ribose-5-phosphate can then be used either for sythesis of nucleotides, histidine, and tryptophan, or as a component of the pentose phosphate pathway.</text>
</comment>
<comment type="pathway">
    <text evidence="9">Carbohydrate metabolism; D-ribose degradation; D-ribose 5-phosphate from beta-D-ribopyranose: step 2/2.</text>
</comment>
<dbReference type="OrthoDB" id="9775849at2"/>
<feature type="binding site" evidence="9">
    <location>
        <position position="253"/>
    </location>
    <ligand>
        <name>substrate</name>
    </ligand>
</feature>
<feature type="binding site" evidence="9">
    <location>
        <begin position="221"/>
        <end position="226"/>
    </location>
    <ligand>
        <name>ATP</name>
        <dbReference type="ChEBI" id="CHEBI:30616"/>
    </ligand>
</feature>
<dbReference type="GO" id="GO:0005524">
    <property type="term" value="F:ATP binding"/>
    <property type="evidence" value="ECO:0007669"/>
    <property type="project" value="UniProtKB-UniRule"/>
</dbReference>
<keyword evidence="5 9" id="KW-0067">ATP-binding</keyword>
<dbReference type="GO" id="GO:0046872">
    <property type="term" value="F:metal ion binding"/>
    <property type="evidence" value="ECO:0007669"/>
    <property type="project" value="UniProtKB-KW"/>
</dbReference>
<evidence type="ECO:0000256" key="3">
    <source>
        <dbReference type="ARBA" id="ARBA00022741"/>
    </source>
</evidence>
<keyword evidence="2 9" id="KW-0479">Metal-binding</keyword>
<dbReference type="SUPFAM" id="SSF53613">
    <property type="entry name" value="Ribokinase-like"/>
    <property type="match status" value="1"/>
</dbReference>
<feature type="binding site" evidence="9">
    <location>
        <position position="247"/>
    </location>
    <ligand>
        <name>K(+)</name>
        <dbReference type="ChEBI" id="CHEBI:29103"/>
    </ligand>
</feature>
<feature type="domain" description="Carbohydrate kinase PfkB" evidence="10">
    <location>
        <begin position="4"/>
        <end position="295"/>
    </location>
</feature>
<keyword evidence="6 9" id="KW-0460">Magnesium</keyword>
<evidence type="ECO:0000256" key="8">
    <source>
        <dbReference type="ARBA" id="ARBA00023277"/>
    </source>
</evidence>
<dbReference type="InterPro" id="IPR002139">
    <property type="entry name" value="Ribo/fructo_kinase"/>
</dbReference>
<dbReference type="InParanoid" id="A0A4R5DV46"/>
<evidence type="ECO:0000313" key="11">
    <source>
        <dbReference type="EMBL" id="TDE15105.1"/>
    </source>
</evidence>
<feature type="binding site" evidence="9">
    <location>
        <position position="286"/>
    </location>
    <ligand>
        <name>K(+)</name>
        <dbReference type="ChEBI" id="CHEBI:29103"/>
    </ligand>
</feature>
<dbReference type="UniPathway" id="UPA00916">
    <property type="reaction ID" value="UER00889"/>
</dbReference>
<dbReference type="Pfam" id="PF00294">
    <property type="entry name" value="PfkB"/>
    <property type="match status" value="1"/>
</dbReference>
<keyword evidence="8 9" id="KW-0119">Carbohydrate metabolism</keyword>
<comment type="subcellular location">
    <subcellularLocation>
        <location evidence="9">Cytoplasm</location>
    </subcellularLocation>
</comment>
<keyword evidence="4 9" id="KW-0418">Kinase</keyword>
<comment type="activity regulation">
    <text evidence="9">Activated by a monovalent cation that binds near, but not in, the active site. The most likely occupant of the site in vivo is potassium. Ion binding induces a conformational change that may alter substrate affinity.</text>
</comment>
<comment type="caution">
    <text evidence="11">The sequence shown here is derived from an EMBL/GenBank/DDBJ whole genome shotgun (WGS) entry which is preliminary data.</text>
</comment>
<dbReference type="GO" id="GO:0004747">
    <property type="term" value="F:ribokinase activity"/>
    <property type="evidence" value="ECO:0007669"/>
    <property type="project" value="UniProtKB-UniRule"/>
</dbReference>
<evidence type="ECO:0000256" key="9">
    <source>
        <dbReference type="HAMAP-Rule" id="MF_01987"/>
    </source>
</evidence>
<dbReference type="RefSeq" id="WP_131891007.1">
    <property type="nucleotide sequence ID" value="NZ_SMKZ01000002.1"/>
</dbReference>
<dbReference type="Proteomes" id="UP000294739">
    <property type="component" value="Unassembled WGS sequence"/>
</dbReference>
<dbReference type="PANTHER" id="PTHR10584">
    <property type="entry name" value="SUGAR KINASE"/>
    <property type="match status" value="1"/>
</dbReference>